<evidence type="ECO:0000313" key="2">
    <source>
        <dbReference type="Proteomes" id="UP000594638"/>
    </source>
</evidence>
<keyword evidence="2" id="KW-1185">Reference proteome</keyword>
<dbReference type="Gramene" id="OE9A025812T1">
    <property type="protein sequence ID" value="OE9A025812C1"/>
    <property type="gene ID" value="OE9A025812"/>
</dbReference>
<dbReference type="AlphaFoldDB" id="A0A8S0T6P0"/>
<evidence type="ECO:0000313" key="1">
    <source>
        <dbReference type="EMBL" id="CAA3000614.1"/>
    </source>
</evidence>
<dbReference type="Proteomes" id="UP000594638">
    <property type="component" value="Unassembled WGS sequence"/>
</dbReference>
<dbReference type="EMBL" id="CACTIH010005702">
    <property type="protein sequence ID" value="CAA3000614.1"/>
    <property type="molecule type" value="Genomic_DNA"/>
</dbReference>
<organism evidence="1 2">
    <name type="scientific">Olea europaea subsp. europaea</name>
    <dbReference type="NCBI Taxonomy" id="158383"/>
    <lineage>
        <taxon>Eukaryota</taxon>
        <taxon>Viridiplantae</taxon>
        <taxon>Streptophyta</taxon>
        <taxon>Embryophyta</taxon>
        <taxon>Tracheophyta</taxon>
        <taxon>Spermatophyta</taxon>
        <taxon>Magnoliopsida</taxon>
        <taxon>eudicotyledons</taxon>
        <taxon>Gunneridae</taxon>
        <taxon>Pentapetalae</taxon>
        <taxon>asterids</taxon>
        <taxon>lamiids</taxon>
        <taxon>Lamiales</taxon>
        <taxon>Oleaceae</taxon>
        <taxon>Oleeae</taxon>
        <taxon>Olea</taxon>
    </lineage>
</organism>
<accession>A0A8S0T6P0</accession>
<name>A0A8S0T6P0_OLEEU</name>
<proteinExistence type="predicted"/>
<protein>
    <submittedName>
        <fullName evidence="1">Uncharacterized protein</fullName>
    </submittedName>
</protein>
<reference evidence="1 2" key="1">
    <citation type="submission" date="2019-12" db="EMBL/GenBank/DDBJ databases">
        <authorList>
            <person name="Alioto T."/>
            <person name="Alioto T."/>
            <person name="Gomez Garrido J."/>
        </authorList>
    </citation>
    <scope>NUCLEOTIDE SEQUENCE [LARGE SCALE GENOMIC DNA]</scope>
</reference>
<gene>
    <name evidence="1" type="ORF">OLEA9_A025812</name>
</gene>
<comment type="caution">
    <text evidence="1">The sequence shown here is derived from an EMBL/GenBank/DDBJ whole genome shotgun (WGS) entry which is preliminary data.</text>
</comment>
<sequence length="102" mass="11216">METRGLDPLITAFSPRMDFRRRFLVSIASGMFSAVENFSKHNKVLEKADLAPGEGAQLHVLAPLDSQLPPGVAVAFGRGKEVEEDEMPGLAIWVLIFFLFLG</sequence>